<dbReference type="SUPFAM" id="SSF57783">
    <property type="entry name" value="Zinc beta-ribbon"/>
    <property type="match status" value="1"/>
</dbReference>
<dbReference type="InterPro" id="IPR025054">
    <property type="entry name" value="DUF3991"/>
</dbReference>
<feature type="region of interest" description="Disordered" evidence="1">
    <location>
        <begin position="306"/>
        <end position="335"/>
    </location>
</feature>
<reference evidence="3 4" key="1">
    <citation type="submission" date="2017-02" db="EMBL/GenBank/DDBJ databases">
        <title>Bacillus pseudomycoides isolate FSL K6-0042.</title>
        <authorList>
            <person name="Kovac J."/>
        </authorList>
    </citation>
    <scope>NUCLEOTIDE SEQUENCE [LARGE SCALE GENOMIC DNA]</scope>
    <source>
        <strain evidence="3 4">FSL K6-0042</strain>
    </source>
</reference>
<organism evidence="3 4">
    <name type="scientific">Bacillus pseudomycoides</name>
    <dbReference type="NCBI Taxonomy" id="64104"/>
    <lineage>
        <taxon>Bacteria</taxon>
        <taxon>Bacillati</taxon>
        <taxon>Bacillota</taxon>
        <taxon>Bacilli</taxon>
        <taxon>Bacillales</taxon>
        <taxon>Bacillaceae</taxon>
        <taxon>Bacillus</taxon>
        <taxon>Bacillus cereus group</taxon>
    </lineage>
</organism>
<dbReference type="AlphaFoldDB" id="A0A1Y3MHM7"/>
<evidence type="ECO:0000313" key="3">
    <source>
        <dbReference type="EMBL" id="OUM46653.1"/>
    </source>
</evidence>
<dbReference type="Pfam" id="PF13155">
    <property type="entry name" value="Toprim_2"/>
    <property type="match status" value="1"/>
</dbReference>
<protein>
    <recommendedName>
        <fullName evidence="2">DUF3991 domain-containing protein</fullName>
    </recommendedName>
</protein>
<feature type="domain" description="DUF3991" evidence="2">
    <location>
        <begin position="120"/>
        <end position="189"/>
    </location>
</feature>
<accession>A0A1Y3MHM7</accession>
<dbReference type="EMBL" id="MWPX01000038">
    <property type="protein sequence ID" value="OUM46653.1"/>
    <property type="molecule type" value="Genomic_DNA"/>
</dbReference>
<dbReference type="Pfam" id="PF13154">
    <property type="entry name" value="DUF3991"/>
    <property type="match status" value="1"/>
</dbReference>
<evidence type="ECO:0000259" key="2">
    <source>
        <dbReference type="Pfam" id="PF13154"/>
    </source>
</evidence>
<proteinExistence type="predicted"/>
<comment type="caution">
    <text evidence="3">The sequence shown here is derived from an EMBL/GenBank/DDBJ whole genome shotgun (WGS) entry which is preliminary data.</text>
</comment>
<dbReference type="Gene3D" id="3.40.1360.10">
    <property type="match status" value="1"/>
</dbReference>
<feature type="compositionally biased region" description="Low complexity" evidence="1">
    <location>
        <begin position="307"/>
        <end position="326"/>
    </location>
</feature>
<gene>
    <name evidence="3" type="ORF">BW425_22530</name>
</gene>
<evidence type="ECO:0000256" key="1">
    <source>
        <dbReference type="SAM" id="MobiDB-lite"/>
    </source>
</evidence>
<sequence>MTYRLAEEEVMKAKDVDLLSYLEAKGEKFQKEGNYYRHMEHDSLLIRDNMYAWNSRGEKGYGAISFARMYYGMTFQEAVRDVNFGDYPTFTSSKEEESKQDEPFRYPGHLEVQDKQAIKHYLTDERKIDARLVNWLIGQDLIAQDKKKNVVFKWREQGGTGNVVGAERQGTVKMENKRGSFKQILPNGKPHTGFMVDVGKPTSIYYFESPIDLLSYWTLQQNRLQNARLVSMNGLKMKTVLRTFKEAKDEGFPVNRIVLAVDNDKAGKEFTEKIGALTINPRVQMHLPSKEKDWNDVLKAVIQSTEKQQQSHIQPQAQQKKQAVPIQKKEMERSV</sequence>
<name>A0A1Y3MHM7_9BACI</name>
<dbReference type="Proteomes" id="UP000195321">
    <property type="component" value="Unassembled WGS sequence"/>
</dbReference>
<dbReference type="RefSeq" id="WP_088094472.1">
    <property type="nucleotide sequence ID" value="NZ_MWPX01000038.1"/>
</dbReference>
<evidence type="ECO:0000313" key="4">
    <source>
        <dbReference type="Proteomes" id="UP000195321"/>
    </source>
</evidence>